<dbReference type="Gene3D" id="1.20.1250.20">
    <property type="entry name" value="MFS general substrate transporter like domains"/>
    <property type="match status" value="1"/>
</dbReference>
<keyword evidence="3 4" id="KW-0472">Membrane</keyword>
<evidence type="ECO:0000256" key="1">
    <source>
        <dbReference type="ARBA" id="ARBA00022692"/>
    </source>
</evidence>
<sequence>TYAMLFWTPTLIKSWGVVDLFWIGMASSIPALFGIVGMVLIGRSSDRQRERRWHFMFTTALAATGVLVTILTQGNLVGSLAGLCLVGIGQAAMTPIFFAAVSEYIPKKTAAGGIALISSLGNLGPFVTPSIVASINTATGTPVASMALVIALWLAAGVMLTFALRPAPATQFAIA</sequence>
<dbReference type="AlphaFoldDB" id="A0A7C9VK00"/>
<evidence type="ECO:0000256" key="4">
    <source>
        <dbReference type="SAM" id="Phobius"/>
    </source>
</evidence>
<feature type="transmembrane region" description="Helical" evidence="4">
    <location>
        <begin position="20"/>
        <end position="41"/>
    </location>
</feature>
<evidence type="ECO:0000256" key="3">
    <source>
        <dbReference type="ARBA" id="ARBA00023136"/>
    </source>
</evidence>
<dbReference type="GO" id="GO:0022857">
    <property type="term" value="F:transmembrane transporter activity"/>
    <property type="evidence" value="ECO:0007669"/>
    <property type="project" value="InterPro"/>
</dbReference>
<evidence type="ECO:0000259" key="5">
    <source>
        <dbReference type="PROSITE" id="PS50850"/>
    </source>
</evidence>
<keyword evidence="2 4" id="KW-1133">Transmembrane helix</keyword>
<dbReference type="EMBL" id="JAAMRR010000829">
    <property type="protein sequence ID" value="NGX96710.1"/>
    <property type="molecule type" value="Genomic_DNA"/>
</dbReference>
<gene>
    <name evidence="6" type="ORF">G4V63_16295</name>
</gene>
<feature type="transmembrane region" description="Helical" evidence="4">
    <location>
        <begin position="53"/>
        <end position="71"/>
    </location>
</feature>
<comment type="caution">
    <text evidence="6">The sequence shown here is derived from an EMBL/GenBank/DDBJ whole genome shotgun (WGS) entry which is preliminary data.</text>
</comment>
<keyword evidence="1 4" id="KW-0812">Transmembrane</keyword>
<feature type="transmembrane region" description="Helical" evidence="4">
    <location>
        <begin position="113"/>
        <end position="132"/>
    </location>
</feature>
<dbReference type="SUPFAM" id="SSF103473">
    <property type="entry name" value="MFS general substrate transporter"/>
    <property type="match status" value="1"/>
</dbReference>
<dbReference type="Proteomes" id="UP000480266">
    <property type="component" value="Unassembled WGS sequence"/>
</dbReference>
<feature type="transmembrane region" description="Helical" evidence="4">
    <location>
        <begin position="77"/>
        <end position="101"/>
    </location>
</feature>
<dbReference type="InterPro" id="IPR036259">
    <property type="entry name" value="MFS_trans_sf"/>
</dbReference>
<name>A0A7C9VK00_9BRAD</name>
<keyword evidence="7" id="KW-1185">Reference proteome</keyword>
<feature type="transmembrane region" description="Helical" evidence="4">
    <location>
        <begin position="144"/>
        <end position="164"/>
    </location>
</feature>
<proteinExistence type="predicted"/>
<dbReference type="Pfam" id="PF07690">
    <property type="entry name" value="MFS_1"/>
    <property type="match status" value="1"/>
</dbReference>
<dbReference type="InterPro" id="IPR011701">
    <property type="entry name" value="MFS"/>
</dbReference>
<dbReference type="PROSITE" id="PS50850">
    <property type="entry name" value="MFS"/>
    <property type="match status" value="1"/>
</dbReference>
<accession>A0A7C9VK00</accession>
<evidence type="ECO:0000313" key="6">
    <source>
        <dbReference type="EMBL" id="NGX96710.1"/>
    </source>
</evidence>
<evidence type="ECO:0000256" key="2">
    <source>
        <dbReference type="ARBA" id="ARBA00022989"/>
    </source>
</evidence>
<evidence type="ECO:0000313" key="7">
    <source>
        <dbReference type="Proteomes" id="UP000480266"/>
    </source>
</evidence>
<organism evidence="6 7">
    <name type="scientific">Candidatus Afipia apatlaquensis</name>
    <dbReference type="NCBI Taxonomy" id="2712852"/>
    <lineage>
        <taxon>Bacteria</taxon>
        <taxon>Pseudomonadati</taxon>
        <taxon>Pseudomonadota</taxon>
        <taxon>Alphaproteobacteria</taxon>
        <taxon>Hyphomicrobiales</taxon>
        <taxon>Nitrobacteraceae</taxon>
        <taxon>Afipia</taxon>
    </lineage>
</organism>
<feature type="domain" description="Major facilitator superfamily (MFS) profile" evidence="5">
    <location>
        <begin position="1"/>
        <end position="175"/>
    </location>
</feature>
<protein>
    <submittedName>
        <fullName evidence="6">MFS transporter</fullName>
    </submittedName>
</protein>
<reference evidence="6" key="1">
    <citation type="submission" date="2020-02" db="EMBL/GenBank/DDBJ databases">
        <title>Draft genome sequence of Candidatus Afipia apatlaquensis IBT-C3, a potential strain for decolorization of textile dyes.</title>
        <authorList>
            <person name="Sanchez-Reyes A."/>
            <person name="Breton-Deval L."/>
            <person name="Mangelson H."/>
            <person name="Sanchez-Flores A."/>
        </authorList>
    </citation>
    <scope>NUCLEOTIDE SEQUENCE [LARGE SCALE GENOMIC DNA]</scope>
    <source>
        <strain evidence="6">IBT-C3</strain>
    </source>
</reference>
<dbReference type="InterPro" id="IPR020846">
    <property type="entry name" value="MFS_dom"/>
</dbReference>
<feature type="non-terminal residue" evidence="6">
    <location>
        <position position="1"/>
    </location>
</feature>